<dbReference type="AlphaFoldDB" id="A0A0E9XLR0"/>
<organism evidence="1">
    <name type="scientific">Anguilla anguilla</name>
    <name type="common">European freshwater eel</name>
    <name type="synonym">Muraena anguilla</name>
    <dbReference type="NCBI Taxonomy" id="7936"/>
    <lineage>
        <taxon>Eukaryota</taxon>
        <taxon>Metazoa</taxon>
        <taxon>Chordata</taxon>
        <taxon>Craniata</taxon>
        <taxon>Vertebrata</taxon>
        <taxon>Euteleostomi</taxon>
        <taxon>Actinopterygii</taxon>
        <taxon>Neopterygii</taxon>
        <taxon>Teleostei</taxon>
        <taxon>Anguilliformes</taxon>
        <taxon>Anguillidae</taxon>
        <taxon>Anguilla</taxon>
    </lineage>
</organism>
<dbReference type="EMBL" id="GBXM01005934">
    <property type="protein sequence ID" value="JAI02644.1"/>
    <property type="molecule type" value="Transcribed_RNA"/>
</dbReference>
<reference evidence="1" key="2">
    <citation type="journal article" date="2015" name="Fish Shellfish Immunol.">
        <title>Early steps in the European eel (Anguilla anguilla)-Vibrio vulnificus interaction in the gills: Role of the RtxA13 toxin.</title>
        <authorList>
            <person name="Callol A."/>
            <person name="Pajuelo D."/>
            <person name="Ebbesson L."/>
            <person name="Teles M."/>
            <person name="MacKenzie S."/>
            <person name="Amaro C."/>
        </authorList>
    </citation>
    <scope>NUCLEOTIDE SEQUENCE</scope>
</reference>
<reference evidence="1" key="1">
    <citation type="submission" date="2014-11" db="EMBL/GenBank/DDBJ databases">
        <authorList>
            <person name="Amaro Gonzalez C."/>
        </authorList>
    </citation>
    <scope>NUCLEOTIDE SEQUENCE</scope>
</reference>
<accession>A0A0E9XLR0</accession>
<proteinExistence type="predicted"/>
<sequence length="34" mass="3600">MFDILRTSRASLALLRGSGTNPGTHLTSEPISLS</sequence>
<name>A0A0E9XLR0_ANGAN</name>
<evidence type="ECO:0000313" key="1">
    <source>
        <dbReference type="EMBL" id="JAI02644.1"/>
    </source>
</evidence>
<protein>
    <submittedName>
        <fullName evidence="1">Uncharacterized protein</fullName>
    </submittedName>
</protein>